<dbReference type="InterPro" id="IPR000073">
    <property type="entry name" value="AB_hydrolase_1"/>
</dbReference>
<evidence type="ECO:0000313" key="3">
    <source>
        <dbReference type="EMBL" id="MBM7061845.1"/>
    </source>
</evidence>
<sequence>MTAALDVSAVRHVQARGLRFRVFEQGQGTPVLLLHGFPDSLETWAQVAPVLRDAGYRVVAFDQRGFAGSDAPAGTASYRMQELVDDVPALLDALGIHEPVHVMGHDWGSMVAWGVALAHPARVRALVTISVGHPQSYGRAGLEQKLGKGLYVLWFQLRRVAESYLLRAGGMQRWLGGGRDAQEVVAQMQRPGRLTAALNWYRANLLPILFRRWPRCQRPTLGIWSSEDAYLAEGQMRDSQRYVDAPWAYQRIEACGHWVQLEQPQRLAELAIDWFRQHPGR</sequence>
<evidence type="ECO:0000256" key="1">
    <source>
        <dbReference type="ARBA" id="ARBA00022801"/>
    </source>
</evidence>
<evidence type="ECO:0000259" key="2">
    <source>
        <dbReference type="Pfam" id="PF00561"/>
    </source>
</evidence>
<dbReference type="Pfam" id="PF00561">
    <property type="entry name" value="Abhydrolase_1"/>
    <property type="match status" value="1"/>
</dbReference>
<dbReference type="GO" id="GO:0016787">
    <property type="term" value="F:hydrolase activity"/>
    <property type="evidence" value="ECO:0007669"/>
    <property type="project" value="UniProtKB-KW"/>
</dbReference>
<proteinExistence type="predicted"/>
<dbReference type="EMBL" id="JAFEUP010000004">
    <property type="protein sequence ID" value="MBM7061845.1"/>
    <property type="molecule type" value="Genomic_DNA"/>
</dbReference>
<comment type="caution">
    <text evidence="3">The sequence shown here is derived from an EMBL/GenBank/DDBJ whole genome shotgun (WGS) entry which is preliminary data.</text>
</comment>
<accession>A0ABS2IGF8</accession>
<dbReference type="PANTHER" id="PTHR43329">
    <property type="entry name" value="EPOXIDE HYDROLASE"/>
    <property type="match status" value="1"/>
</dbReference>
<keyword evidence="1 3" id="KW-0378">Hydrolase</keyword>
<dbReference type="RefSeq" id="WP_205349038.1">
    <property type="nucleotide sequence ID" value="NZ_JAFEUP010000004.1"/>
</dbReference>
<feature type="domain" description="AB hydrolase-1" evidence="2">
    <location>
        <begin position="30"/>
        <end position="264"/>
    </location>
</feature>
<dbReference type="SUPFAM" id="SSF53474">
    <property type="entry name" value="alpha/beta-Hydrolases"/>
    <property type="match status" value="1"/>
</dbReference>
<dbReference type="InterPro" id="IPR000639">
    <property type="entry name" value="Epox_hydrolase-like"/>
</dbReference>
<dbReference type="PRINTS" id="PR00111">
    <property type="entry name" value="ABHYDROLASE"/>
</dbReference>
<reference evidence="3 4" key="1">
    <citation type="submission" date="2021-02" db="EMBL/GenBank/DDBJ databases">
        <authorList>
            <person name="Lee D.-H."/>
        </authorList>
    </citation>
    <scope>NUCLEOTIDE SEQUENCE [LARGE SCALE GENOMIC DNA]</scope>
    <source>
        <strain evidence="3 4">UL073</strain>
    </source>
</reference>
<name>A0ABS2IGF8_9GAMM</name>
<dbReference type="PRINTS" id="PR00412">
    <property type="entry name" value="EPOXHYDRLASE"/>
</dbReference>
<dbReference type="InterPro" id="IPR029058">
    <property type="entry name" value="AB_hydrolase_fold"/>
</dbReference>
<organism evidence="3 4">
    <name type="scientific">Zestomonas insulae</name>
    <dbReference type="NCBI Taxonomy" id="2809017"/>
    <lineage>
        <taxon>Bacteria</taxon>
        <taxon>Pseudomonadati</taxon>
        <taxon>Pseudomonadota</taxon>
        <taxon>Gammaproteobacteria</taxon>
        <taxon>Pseudomonadales</taxon>
        <taxon>Pseudomonadaceae</taxon>
        <taxon>Zestomonas</taxon>
    </lineage>
</organism>
<evidence type="ECO:0000313" key="4">
    <source>
        <dbReference type="Proteomes" id="UP000717995"/>
    </source>
</evidence>
<gene>
    <name evidence="3" type="ORF">JQX08_14135</name>
</gene>
<dbReference type="Proteomes" id="UP000717995">
    <property type="component" value="Unassembled WGS sequence"/>
</dbReference>
<protein>
    <submittedName>
        <fullName evidence="3">Alpha/beta fold hydrolase</fullName>
    </submittedName>
</protein>
<dbReference type="Gene3D" id="3.40.50.1820">
    <property type="entry name" value="alpha/beta hydrolase"/>
    <property type="match status" value="1"/>
</dbReference>
<keyword evidence="4" id="KW-1185">Reference proteome</keyword>